<dbReference type="VEuPathDB" id="VectorBase:ADAC100505"/>
<protein>
    <submittedName>
        <fullName evidence="1">Uncharacterized protein</fullName>
    </submittedName>
</protein>
<sequence>MQRNVCSMFVLILALIVISVNALASTNVLLDYQTQFAFLARNITFGVVQIDENQRSTFSTANGLVLAAIATSSSIGRERTQEVFDFIESFDGDISSNQQLCLTVARESQRSYAQLLGDDISYCSANLLQTMASEDSNEYNEALHAANLLSKRSAGAVLEVLAEETDSSSKEQLLSHRLQEHENEWFDLRLKLYGHSDRFAIDIELAREKLSQCLDQAIYFFNYTITYVKDELEKCFTKED</sequence>
<reference evidence="1" key="2">
    <citation type="submission" date="2020-03" db="UniProtKB">
        <authorList>
            <consortium name="EnsemblMetazoa"/>
        </authorList>
    </citation>
    <scope>IDENTIFICATION</scope>
</reference>
<dbReference type="EnsemblMetazoa" id="ADAC100505-RA">
    <property type="protein sequence ID" value="ADAC100505-PA"/>
    <property type="gene ID" value="ADAC100505"/>
</dbReference>
<accession>A0A675B3Q7</accession>
<reference evidence="2" key="1">
    <citation type="journal article" date="2010" name="BMC Genomics">
        <title>Combination of measures distinguishes pre-miRNAs from other stem-loops in the genome of the newly sequenced Anopheles darlingi.</title>
        <authorList>
            <person name="Mendes N.D."/>
            <person name="Freitas A.T."/>
            <person name="Vasconcelos A.T."/>
            <person name="Sagot M.F."/>
        </authorList>
    </citation>
    <scope>NUCLEOTIDE SEQUENCE</scope>
</reference>
<dbReference type="Proteomes" id="UP000000673">
    <property type="component" value="Unassembled WGS sequence"/>
</dbReference>
<name>A0A675B3Q7_ANODA</name>
<keyword evidence="2" id="KW-1185">Reference proteome</keyword>
<proteinExistence type="predicted"/>
<evidence type="ECO:0000313" key="1">
    <source>
        <dbReference type="EnsemblMetazoa" id="ADAC100505-PA"/>
    </source>
</evidence>
<organism evidence="1 2">
    <name type="scientific">Anopheles darlingi</name>
    <name type="common">Mosquito</name>
    <dbReference type="NCBI Taxonomy" id="43151"/>
    <lineage>
        <taxon>Eukaryota</taxon>
        <taxon>Metazoa</taxon>
        <taxon>Ecdysozoa</taxon>
        <taxon>Arthropoda</taxon>
        <taxon>Hexapoda</taxon>
        <taxon>Insecta</taxon>
        <taxon>Pterygota</taxon>
        <taxon>Neoptera</taxon>
        <taxon>Endopterygota</taxon>
        <taxon>Diptera</taxon>
        <taxon>Nematocera</taxon>
        <taxon>Culicoidea</taxon>
        <taxon>Culicidae</taxon>
        <taxon>Anophelinae</taxon>
        <taxon>Anopheles</taxon>
    </lineage>
</organism>
<dbReference type="AlphaFoldDB" id="A0A675B3Q7"/>
<evidence type="ECO:0000313" key="2">
    <source>
        <dbReference type="Proteomes" id="UP000000673"/>
    </source>
</evidence>